<name>A0A256JN30_HALEZ</name>
<evidence type="ECO:0000313" key="5">
    <source>
        <dbReference type="Proteomes" id="UP001210528"/>
    </source>
</evidence>
<accession>A0A256JN30</accession>
<proteinExistence type="predicted"/>
<dbReference type="EMBL" id="NHPB01000053">
    <property type="protein sequence ID" value="OYR69993.1"/>
    <property type="molecule type" value="Genomic_DNA"/>
</dbReference>
<evidence type="ECO:0000259" key="1">
    <source>
        <dbReference type="Pfam" id="PF20068"/>
    </source>
</evidence>
<dbReference type="Proteomes" id="UP001210528">
    <property type="component" value="Unassembled WGS sequence"/>
</dbReference>
<dbReference type="EMBL" id="JAQLUK010000046">
    <property type="protein sequence ID" value="MDB2294010.1"/>
    <property type="molecule type" value="Genomic_DNA"/>
</dbReference>
<comment type="caution">
    <text evidence="3">The sequence shown here is derived from an EMBL/GenBank/DDBJ whole genome shotgun (WGS) entry which is preliminary data.</text>
</comment>
<dbReference type="Pfam" id="PF20068">
    <property type="entry name" value="Amphi-Trp"/>
    <property type="match status" value="1"/>
</dbReference>
<sequence length="102" mass="11562">MTQSDADAQDETESDLTLIREGRDFEQEYRLSAAEAGRFLVKIGEQLQESDELTITGDEWKLPFSFGEPVELEVEYEGYGEQELEIEVEIPGRTDETAPSVE</sequence>
<evidence type="ECO:0000313" key="2">
    <source>
        <dbReference type="EMBL" id="MDB2294010.1"/>
    </source>
</evidence>
<reference evidence="2 5" key="3">
    <citation type="submission" date="2023-01" db="EMBL/GenBank/DDBJ databases">
        <title>Halorubrum ezzemoulense from Santa Pola, Spain.</title>
        <authorList>
            <person name="Feng Y."/>
            <person name="Louyakis A.S."/>
            <person name="Gogarten J.P."/>
        </authorList>
    </citation>
    <scope>NUCLEOTIDE SEQUENCE [LARGE SCALE GENOMIC DNA]</scope>
    <source>
        <strain evidence="2 5">AMM015</strain>
    </source>
</reference>
<dbReference type="NCBIfam" id="TIGR04354">
    <property type="entry name" value="amphi-Trp"/>
    <property type="match status" value="1"/>
</dbReference>
<reference evidence="3" key="2">
    <citation type="submission" date="2017-05" db="EMBL/GenBank/DDBJ databases">
        <authorList>
            <person name="Song R."/>
            <person name="Chenine A.L."/>
            <person name="Ruprecht R.M."/>
        </authorList>
    </citation>
    <scope>NUCLEOTIDE SEQUENCE</scope>
    <source>
        <strain evidence="3">G37</strain>
    </source>
</reference>
<gene>
    <name evidence="3" type="ORF">DJ78_10160</name>
    <name evidence="2" type="ORF">PM085_17420</name>
</gene>
<organism evidence="3 4">
    <name type="scientific">Halorubrum ezzemoulense</name>
    <name type="common">Halorubrum chaoviator</name>
    <dbReference type="NCBI Taxonomy" id="337243"/>
    <lineage>
        <taxon>Archaea</taxon>
        <taxon>Methanobacteriati</taxon>
        <taxon>Methanobacteriota</taxon>
        <taxon>Stenosarchaea group</taxon>
        <taxon>Halobacteria</taxon>
        <taxon>Halobacteriales</taxon>
        <taxon>Haloferacaceae</taxon>
        <taxon>Halorubrum</taxon>
    </lineage>
</organism>
<evidence type="ECO:0000313" key="4">
    <source>
        <dbReference type="Proteomes" id="UP000216758"/>
    </source>
</evidence>
<feature type="domain" description="Amphi-Trp" evidence="1">
    <location>
        <begin position="24"/>
        <end position="97"/>
    </location>
</feature>
<dbReference type="AlphaFoldDB" id="A0A256JN30"/>
<dbReference type="OrthoDB" id="194858at2157"/>
<evidence type="ECO:0000313" key="3">
    <source>
        <dbReference type="EMBL" id="OYR69993.1"/>
    </source>
</evidence>
<dbReference type="InterPro" id="IPR027598">
    <property type="entry name" value="Amphi-Trp_dom"/>
</dbReference>
<dbReference type="Proteomes" id="UP000216758">
    <property type="component" value="Unassembled WGS sequence"/>
</dbReference>
<dbReference type="RefSeq" id="WP_094583136.1">
    <property type="nucleotide sequence ID" value="NZ_JAQLUK010000046.1"/>
</dbReference>
<reference evidence="3 4" key="1">
    <citation type="journal article" date="2014" name="Front. Microbiol.">
        <title>Population and genomic analysis of the genus Halorubrum.</title>
        <authorList>
            <person name="Fullmer M.S."/>
            <person name="Soucy S.M."/>
            <person name="Swithers K.S."/>
            <person name="Makkay A.M."/>
            <person name="Wheeler R."/>
            <person name="Ventosa A."/>
            <person name="Gogarten J.P."/>
            <person name="Papke R.T."/>
        </authorList>
    </citation>
    <scope>NUCLEOTIDE SEQUENCE [LARGE SCALE GENOMIC DNA]</scope>
    <source>
        <strain evidence="3 4">G37</strain>
    </source>
</reference>
<protein>
    <submittedName>
        <fullName evidence="3">Amphi-Trp domain-containing protein</fullName>
    </submittedName>
</protein>
<keyword evidence="5" id="KW-1185">Reference proteome</keyword>